<reference evidence="5" key="1">
    <citation type="journal article" date="2020" name="Stud. Mycol.">
        <title>101 Dothideomycetes genomes: a test case for predicting lifestyles and emergence of pathogens.</title>
        <authorList>
            <person name="Haridas S."/>
            <person name="Albert R."/>
            <person name="Binder M."/>
            <person name="Bloem J."/>
            <person name="Labutti K."/>
            <person name="Salamov A."/>
            <person name="Andreopoulos B."/>
            <person name="Baker S."/>
            <person name="Barry K."/>
            <person name="Bills G."/>
            <person name="Bluhm B."/>
            <person name="Cannon C."/>
            <person name="Castanera R."/>
            <person name="Culley D."/>
            <person name="Daum C."/>
            <person name="Ezra D."/>
            <person name="Gonzalez J."/>
            <person name="Henrissat B."/>
            <person name="Kuo A."/>
            <person name="Liang C."/>
            <person name="Lipzen A."/>
            <person name="Lutzoni F."/>
            <person name="Magnuson J."/>
            <person name="Mondo S."/>
            <person name="Nolan M."/>
            <person name="Ohm R."/>
            <person name="Pangilinan J."/>
            <person name="Park H.-J."/>
            <person name="Ramirez L."/>
            <person name="Alfaro M."/>
            <person name="Sun H."/>
            <person name="Tritt A."/>
            <person name="Yoshinaga Y."/>
            <person name="Zwiers L.-H."/>
            <person name="Turgeon B."/>
            <person name="Goodwin S."/>
            <person name="Spatafora J."/>
            <person name="Crous P."/>
            <person name="Grigoriev I."/>
        </authorList>
    </citation>
    <scope>NUCLEOTIDE SEQUENCE</scope>
    <source>
        <strain evidence="5">CBS 115976</strain>
    </source>
</reference>
<dbReference type="Proteomes" id="UP000799302">
    <property type="component" value="Unassembled WGS sequence"/>
</dbReference>
<keyword evidence="2" id="KW-1133">Transmembrane helix</keyword>
<evidence type="ECO:0000259" key="4">
    <source>
        <dbReference type="PROSITE" id="PS50234"/>
    </source>
</evidence>
<keyword evidence="6" id="KW-1185">Reference proteome</keyword>
<organism evidence="5 6">
    <name type="scientific">Microthyrium microscopicum</name>
    <dbReference type="NCBI Taxonomy" id="703497"/>
    <lineage>
        <taxon>Eukaryota</taxon>
        <taxon>Fungi</taxon>
        <taxon>Dikarya</taxon>
        <taxon>Ascomycota</taxon>
        <taxon>Pezizomycotina</taxon>
        <taxon>Dothideomycetes</taxon>
        <taxon>Dothideomycetes incertae sedis</taxon>
        <taxon>Microthyriales</taxon>
        <taxon>Microthyriaceae</taxon>
        <taxon>Microthyrium</taxon>
    </lineage>
</organism>
<feature type="transmembrane region" description="Helical" evidence="2">
    <location>
        <begin position="354"/>
        <end position="379"/>
    </location>
</feature>
<gene>
    <name evidence="5" type="ORF">BT63DRAFT_453312</name>
</gene>
<proteinExistence type="predicted"/>
<dbReference type="InterPro" id="IPR036465">
    <property type="entry name" value="vWFA_dom_sf"/>
</dbReference>
<evidence type="ECO:0000256" key="2">
    <source>
        <dbReference type="SAM" id="Phobius"/>
    </source>
</evidence>
<accession>A0A6A6UHA9</accession>
<feature type="compositionally biased region" description="Acidic residues" evidence="1">
    <location>
        <begin position="451"/>
        <end position="474"/>
    </location>
</feature>
<evidence type="ECO:0000256" key="3">
    <source>
        <dbReference type="SAM" id="SignalP"/>
    </source>
</evidence>
<keyword evidence="3" id="KW-0732">Signal</keyword>
<dbReference type="InterPro" id="IPR002035">
    <property type="entry name" value="VWF_A"/>
</dbReference>
<name>A0A6A6UHA9_9PEZI</name>
<dbReference type="CDD" id="cd00198">
    <property type="entry name" value="vWFA"/>
    <property type="match status" value="1"/>
</dbReference>
<evidence type="ECO:0000313" key="6">
    <source>
        <dbReference type="Proteomes" id="UP000799302"/>
    </source>
</evidence>
<dbReference type="SUPFAM" id="SSF53300">
    <property type="entry name" value="vWA-like"/>
    <property type="match status" value="1"/>
</dbReference>
<dbReference type="SMART" id="SM00327">
    <property type="entry name" value="VWA"/>
    <property type="match status" value="1"/>
</dbReference>
<protein>
    <recommendedName>
        <fullName evidence="4">VWFA domain-containing protein</fullName>
    </recommendedName>
</protein>
<keyword evidence="2" id="KW-0812">Transmembrane</keyword>
<dbReference type="PROSITE" id="PS50234">
    <property type="entry name" value="VWFA"/>
    <property type="match status" value="1"/>
</dbReference>
<dbReference type="OrthoDB" id="301415at2759"/>
<feature type="domain" description="VWFA" evidence="4">
    <location>
        <begin position="42"/>
        <end position="220"/>
    </location>
</feature>
<feature type="region of interest" description="Disordered" evidence="1">
    <location>
        <begin position="430"/>
        <end position="492"/>
    </location>
</feature>
<evidence type="ECO:0000313" key="5">
    <source>
        <dbReference type="EMBL" id="KAF2670941.1"/>
    </source>
</evidence>
<sequence>MHSIKFFKLFGLISLTEALIVPRAAAPVCKDLRVSANNGDRKVALVIDSSGSMASSDPLRYRITAAKDALDFLISKAEATDGKKEDAVAVIQFDQTATLDFPLGDPGTASSSMDGIDADGGTYIAGGVELAISQLTADGTGETSGRSGILVFTDGEDSDTTALVDQINKAKAAGIRVAFGFLDSTSSLQDQTVLSAIMNSGGRYFTIPDSTDSKQFINGIIVNGLTTNDNPKGDTNTLFSGLDASHYISGSETQAMTYMARNKERLTFKVQSVNAGNLNAQVVVGGKSVATSKITAGKYSYGSSMSYVATKDGAIDVKVAATNAVKDSIFVVGVTSNLPPINCTVAVGDPPKPLATWIGGGIGGFAGIAFLGGSAYMLYKYYGAKTLVGHGSVTTTNAPPAYSGAEKEIPATVVKGIEVSSAPALSWFKFPTLPPPAKPPAKTNNPQQEKEQDEQDDSMTEDSASDVSEDEDNSDPSQDASNQPTDHHRRPKLRRTKTYSNNHHHHLPVEHPCYVENCAIATHTCEDTNHACTCVDPKCKLNSRKHRCKDEILFHICEGPEGTPNCPLDDPEYAKLKKQERDEFVRKYTAQDIAKAGAKQIAKQAVRAATGM</sequence>
<dbReference type="AlphaFoldDB" id="A0A6A6UHA9"/>
<dbReference type="EMBL" id="MU004233">
    <property type="protein sequence ID" value="KAF2670941.1"/>
    <property type="molecule type" value="Genomic_DNA"/>
</dbReference>
<dbReference type="Gene3D" id="3.40.50.410">
    <property type="entry name" value="von Willebrand factor, type A domain"/>
    <property type="match status" value="1"/>
</dbReference>
<feature type="signal peptide" evidence="3">
    <location>
        <begin position="1"/>
        <end position="18"/>
    </location>
</feature>
<dbReference type="Pfam" id="PF00092">
    <property type="entry name" value="VWA"/>
    <property type="match status" value="1"/>
</dbReference>
<keyword evidence="2" id="KW-0472">Membrane</keyword>
<feature type="chain" id="PRO_5025611260" description="VWFA domain-containing protein" evidence="3">
    <location>
        <begin position="19"/>
        <end position="612"/>
    </location>
</feature>
<evidence type="ECO:0000256" key="1">
    <source>
        <dbReference type="SAM" id="MobiDB-lite"/>
    </source>
</evidence>